<dbReference type="EMBL" id="BGPR01005403">
    <property type="protein sequence ID" value="GBN09890.1"/>
    <property type="molecule type" value="Genomic_DNA"/>
</dbReference>
<comment type="caution">
    <text evidence="1">The sequence shown here is derived from an EMBL/GenBank/DDBJ whole genome shotgun (WGS) entry which is preliminary data.</text>
</comment>
<proteinExistence type="predicted"/>
<evidence type="ECO:0000313" key="1">
    <source>
        <dbReference type="EMBL" id="GBN09890.1"/>
    </source>
</evidence>
<keyword evidence="2" id="KW-1185">Reference proteome</keyword>
<protein>
    <submittedName>
        <fullName evidence="1">Uncharacterized protein</fullName>
    </submittedName>
</protein>
<dbReference type="AlphaFoldDB" id="A0A4Y2L6Q5"/>
<accession>A0A4Y2L6Q5</accession>
<gene>
    <name evidence="1" type="ORF">AVEN_198659_1</name>
</gene>
<dbReference type="Proteomes" id="UP000499080">
    <property type="component" value="Unassembled WGS sequence"/>
</dbReference>
<reference evidence="1 2" key="1">
    <citation type="journal article" date="2019" name="Sci. Rep.">
        <title>Orb-weaving spider Araneus ventricosus genome elucidates the spidroin gene catalogue.</title>
        <authorList>
            <person name="Kono N."/>
            <person name="Nakamura H."/>
            <person name="Ohtoshi R."/>
            <person name="Moran D.A.P."/>
            <person name="Shinohara A."/>
            <person name="Yoshida Y."/>
            <person name="Fujiwara M."/>
            <person name="Mori M."/>
            <person name="Tomita M."/>
            <person name="Arakawa K."/>
        </authorList>
    </citation>
    <scope>NUCLEOTIDE SEQUENCE [LARGE SCALE GENOMIC DNA]</scope>
</reference>
<name>A0A4Y2L6Q5_ARAVE</name>
<sequence>MNVKELTHYVATGFQNCGEKASIFEAHAPIAALRRRANPTSRNRRGVCQYRRRPRRLAVVQNYEKRMPIKNRSFPLKHLLISTDHKSQMNYSDQPRHADSTWMTRPPRKLIGHCGPLIAALSRAVHATTPQTKLRPTLTTDYKIMNS</sequence>
<organism evidence="1 2">
    <name type="scientific">Araneus ventricosus</name>
    <name type="common">Orbweaver spider</name>
    <name type="synonym">Epeira ventricosa</name>
    <dbReference type="NCBI Taxonomy" id="182803"/>
    <lineage>
        <taxon>Eukaryota</taxon>
        <taxon>Metazoa</taxon>
        <taxon>Ecdysozoa</taxon>
        <taxon>Arthropoda</taxon>
        <taxon>Chelicerata</taxon>
        <taxon>Arachnida</taxon>
        <taxon>Araneae</taxon>
        <taxon>Araneomorphae</taxon>
        <taxon>Entelegynae</taxon>
        <taxon>Araneoidea</taxon>
        <taxon>Araneidae</taxon>
        <taxon>Araneus</taxon>
    </lineage>
</organism>
<evidence type="ECO:0000313" key="2">
    <source>
        <dbReference type="Proteomes" id="UP000499080"/>
    </source>
</evidence>